<evidence type="ECO:0000313" key="2">
    <source>
        <dbReference type="Proteomes" id="UP000800094"/>
    </source>
</evidence>
<keyword evidence="2" id="KW-1185">Reference proteome</keyword>
<dbReference type="PANTHER" id="PTHR28181">
    <property type="entry name" value="UPF0655 PROTEIN YCR015C"/>
    <property type="match status" value="1"/>
</dbReference>
<proteinExistence type="predicted"/>
<dbReference type="OrthoDB" id="10255128at2759"/>
<dbReference type="InterPro" id="IPR023214">
    <property type="entry name" value="HAD_sf"/>
</dbReference>
<evidence type="ECO:0008006" key="3">
    <source>
        <dbReference type="Google" id="ProtNLM"/>
    </source>
</evidence>
<accession>A0A6A6HZC1</accession>
<dbReference type="Proteomes" id="UP000800094">
    <property type="component" value="Unassembled WGS sequence"/>
</dbReference>
<dbReference type="EMBL" id="ML987207">
    <property type="protein sequence ID" value="KAF2242690.1"/>
    <property type="molecule type" value="Genomic_DNA"/>
</dbReference>
<dbReference type="PANTHER" id="PTHR28181:SF1">
    <property type="entry name" value="COLD TOLERANCE PROTEIN 1"/>
    <property type="match status" value="1"/>
</dbReference>
<protein>
    <recommendedName>
        <fullName evidence="3">HAD-like protein</fullName>
    </recommendedName>
</protein>
<dbReference type="SUPFAM" id="SSF56784">
    <property type="entry name" value="HAD-like"/>
    <property type="match status" value="1"/>
</dbReference>
<sequence>MAPSLPSPSGPIHWVLDWDGTITKRDTLDALVNIATECKPNEPISENWKRVTQAYLSDYEATLKNRTPRDKLPSTISEEKTLLKILEEVEQRSLDRVAESGIFKGVTAKQLEDGAATAIESGRVEMRQGCVEFLQHVHSRIEHPNDDADAISIVSVNWSQRFIAGCLKASHIDCEQTPLRSIFANELEGVSGNEPSSGRICAGRDLRILSSHDKLVCLKTLRRNSSRKGKPLPVVYVGDSWTDFECLIAADLGICIRDEPMTSTQKKLADSLIGVGIQCLHLREAQKADNWEVVWAHDFQEIKEWMEKMD</sequence>
<dbReference type="Gene3D" id="3.40.50.1000">
    <property type="entry name" value="HAD superfamily/HAD-like"/>
    <property type="match status" value="1"/>
</dbReference>
<dbReference type="InterPro" id="IPR036412">
    <property type="entry name" value="HAD-like_sf"/>
</dbReference>
<name>A0A6A6HZC1_9PLEO</name>
<gene>
    <name evidence="1" type="ORF">BU26DRAFT_130521</name>
</gene>
<dbReference type="GeneID" id="54572992"/>
<reference evidence="1" key="1">
    <citation type="journal article" date="2020" name="Stud. Mycol.">
        <title>101 Dothideomycetes genomes: a test case for predicting lifestyles and emergence of pathogens.</title>
        <authorList>
            <person name="Haridas S."/>
            <person name="Albert R."/>
            <person name="Binder M."/>
            <person name="Bloem J."/>
            <person name="Labutti K."/>
            <person name="Salamov A."/>
            <person name="Andreopoulos B."/>
            <person name="Baker S."/>
            <person name="Barry K."/>
            <person name="Bills G."/>
            <person name="Bluhm B."/>
            <person name="Cannon C."/>
            <person name="Castanera R."/>
            <person name="Culley D."/>
            <person name="Daum C."/>
            <person name="Ezra D."/>
            <person name="Gonzalez J."/>
            <person name="Henrissat B."/>
            <person name="Kuo A."/>
            <person name="Liang C."/>
            <person name="Lipzen A."/>
            <person name="Lutzoni F."/>
            <person name="Magnuson J."/>
            <person name="Mondo S."/>
            <person name="Nolan M."/>
            <person name="Ohm R."/>
            <person name="Pangilinan J."/>
            <person name="Park H.-J."/>
            <person name="Ramirez L."/>
            <person name="Alfaro M."/>
            <person name="Sun H."/>
            <person name="Tritt A."/>
            <person name="Yoshinaga Y."/>
            <person name="Zwiers L.-H."/>
            <person name="Turgeon B."/>
            <person name="Goodwin S."/>
            <person name="Spatafora J."/>
            <person name="Crous P."/>
            <person name="Grigoriev I."/>
        </authorList>
    </citation>
    <scope>NUCLEOTIDE SEQUENCE</scope>
    <source>
        <strain evidence="1">CBS 122368</strain>
    </source>
</reference>
<evidence type="ECO:0000313" key="1">
    <source>
        <dbReference type="EMBL" id="KAF2242690.1"/>
    </source>
</evidence>
<dbReference type="InterPro" id="IPR050849">
    <property type="entry name" value="HAD-like_hydrolase_phosphatase"/>
</dbReference>
<organism evidence="1 2">
    <name type="scientific">Trematosphaeria pertusa</name>
    <dbReference type="NCBI Taxonomy" id="390896"/>
    <lineage>
        <taxon>Eukaryota</taxon>
        <taxon>Fungi</taxon>
        <taxon>Dikarya</taxon>
        <taxon>Ascomycota</taxon>
        <taxon>Pezizomycotina</taxon>
        <taxon>Dothideomycetes</taxon>
        <taxon>Pleosporomycetidae</taxon>
        <taxon>Pleosporales</taxon>
        <taxon>Massarineae</taxon>
        <taxon>Trematosphaeriaceae</taxon>
        <taxon>Trematosphaeria</taxon>
    </lineage>
</organism>
<dbReference type="AlphaFoldDB" id="A0A6A6HZC1"/>
<dbReference type="RefSeq" id="XP_033677694.1">
    <property type="nucleotide sequence ID" value="XM_033819662.1"/>
</dbReference>